<dbReference type="AlphaFoldDB" id="A0A654G5U9"/>
<dbReference type="PANTHER" id="PTHR46757">
    <property type="entry name" value="SORTING NEXIN-RELATED"/>
    <property type="match status" value="1"/>
</dbReference>
<dbReference type="PANTHER" id="PTHR46757:SF11">
    <property type="entry name" value="SORTING NEXIN 2A"/>
    <property type="match status" value="1"/>
</dbReference>
<accession>A0A654G5U9</accession>
<proteinExistence type="predicted"/>
<evidence type="ECO:0000313" key="3">
    <source>
        <dbReference type="Proteomes" id="UP000426265"/>
    </source>
</evidence>
<dbReference type="Proteomes" id="UP000426265">
    <property type="component" value="Unassembled WGS sequence"/>
</dbReference>
<dbReference type="Proteomes" id="UP000434276">
    <property type="component" value="Unassembled WGS sequence"/>
</dbReference>
<protein>
    <submittedName>
        <fullName evidence="2">Uncharacterized protein</fullName>
    </submittedName>
</protein>
<dbReference type="OrthoDB" id="10283374at2759"/>
<dbReference type="InterPro" id="IPR044279">
    <property type="entry name" value="SNX2A/B"/>
</dbReference>
<accession>A0A5S9YAX6</accession>
<dbReference type="EMBL" id="CACSHJ010000096">
    <property type="protein sequence ID" value="CAA0405820.1"/>
    <property type="molecule type" value="Genomic_DNA"/>
</dbReference>
<evidence type="ECO:0000313" key="2">
    <source>
        <dbReference type="EMBL" id="VYS68457.1"/>
    </source>
</evidence>
<evidence type="ECO:0000313" key="1">
    <source>
        <dbReference type="EMBL" id="CAA0405820.1"/>
    </source>
</evidence>
<sequence>MAVFMCCICSAPRFLCFKDDSSLDASKLSRTLRTSAGPPVASSSLFRMLATTNVSTDVASMMLDGTVKIPKQLFGNGGASAMPVHELVQPARGDKNFLEKKEKMHDLEQQIINASQQDTLHEYFGMMKAVQDAFAEAASSKVFGVDKSRIREILRTQKLLPSHYH</sequence>
<gene>
    <name evidence="2" type="ORF">AN1_LOCUS23847</name>
    <name evidence="1" type="ORF">C24_LOCUS23686</name>
</gene>
<reference evidence="2 3" key="1">
    <citation type="submission" date="2019-11" db="EMBL/GenBank/DDBJ databases">
        <authorList>
            <person name="Jiao W.-B."/>
            <person name="Schneeberger K."/>
        </authorList>
    </citation>
    <scope>NUCLEOTIDE SEQUENCE [LARGE SCALE GENOMIC DNA]</scope>
    <source>
        <strain evidence="3">cv. An-1</strain>
        <strain evidence="4">cv. C24</strain>
    </source>
</reference>
<organism evidence="2 3">
    <name type="scientific">Arabidopsis thaliana</name>
    <name type="common">Mouse-ear cress</name>
    <dbReference type="NCBI Taxonomy" id="3702"/>
    <lineage>
        <taxon>Eukaryota</taxon>
        <taxon>Viridiplantae</taxon>
        <taxon>Streptophyta</taxon>
        <taxon>Embryophyta</taxon>
        <taxon>Tracheophyta</taxon>
        <taxon>Spermatophyta</taxon>
        <taxon>Magnoliopsida</taxon>
        <taxon>eudicotyledons</taxon>
        <taxon>Gunneridae</taxon>
        <taxon>Pentapetalae</taxon>
        <taxon>rosids</taxon>
        <taxon>malvids</taxon>
        <taxon>Brassicales</taxon>
        <taxon>Brassicaceae</taxon>
        <taxon>Camelineae</taxon>
        <taxon>Arabidopsis</taxon>
    </lineage>
</organism>
<name>A0A654G5U9_ARATH</name>
<dbReference type="EMBL" id="CACRSJ010000110">
    <property type="protein sequence ID" value="VYS68457.1"/>
    <property type="molecule type" value="Genomic_DNA"/>
</dbReference>
<evidence type="ECO:0000313" key="4">
    <source>
        <dbReference type="Proteomes" id="UP000434276"/>
    </source>
</evidence>
<dbReference type="ExpressionAtlas" id="A0A654G5U9">
    <property type="expression patterns" value="baseline and differential"/>
</dbReference>